<feature type="compositionally biased region" description="Polar residues" evidence="5">
    <location>
        <begin position="146"/>
        <end position="157"/>
    </location>
</feature>
<reference evidence="7 8" key="1">
    <citation type="submission" date="2024-02" db="EMBL/GenBank/DDBJ databases">
        <title>De novo assembly and annotation of 12 fungi associated with fruit tree decline syndrome in Ontario, Canada.</title>
        <authorList>
            <person name="Sulman M."/>
            <person name="Ellouze W."/>
            <person name="Ilyukhin E."/>
        </authorList>
    </citation>
    <scope>NUCLEOTIDE SEQUENCE [LARGE SCALE GENOMIC DNA]</scope>
    <source>
        <strain evidence="7 8">M1-105</strain>
    </source>
</reference>
<organism evidence="7 8">
    <name type="scientific">Neofusicoccum ribis</name>
    <dbReference type="NCBI Taxonomy" id="45134"/>
    <lineage>
        <taxon>Eukaryota</taxon>
        <taxon>Fungi</taxon>
        <taxon>Dikarya</taxon>
        <taxon>Ascomycota</taxon>
        <taxon>Pezizomycotina</taxon>
        <taxon>Dothideomycetes</taxon>
        <taxon>Dothideomycetes incertae sedis</taxon>
        <taxon>Botryosphaeriales</taxon>
        <taxon>Botryosphaeriaceae</taxon>
        <taxon>Neofusicoccum</taxon>
    </lineage>
</organism>
<feature type="compositionally biased region" description="Polar residues" evidence="5">
    <location>
        <begin position="291"/>
        <end position="300"/>
    </location>
</feature>
<feature type="region of interest" description="Disordered" evidence="5">
    <location>
        <begin position="33"/>
        <end position="568"/>
    </location>
</feature>
<dbReference type="PANTHER" id="PTHR24210">
    <property type="entry name" value="LIM DOMAIN-CONTAINING PROTEIN"/>
    <property type="match status" value="1"/>
</dbReference>
<sequence length="694" mass="75742">MADTARPISFLPSIKCSDCGAEIEISKMADHLCDGAPAEPEPIAPAPKSTKSFFGRAASGIRSSTSHFKPSRSGPPPSIDSNAANKPFPQRTQIAHDPLTPNSNPNSRNHLSTGRPISPDPTRRLATPTHDYPESDPNFAPLSPRPNGSESVFSRLNSIAPGPFNAKERERKASLRPEAAEDSRPSSSHRRTPTLSSLRSRSKSRTSSRGSNGPVHERQPSIASSSRSRSSIRSNGLPPTVEGQVTKRAPPPRPARPDEDVDAFIEHLQGQNNQPSLAGLAMASQMAPIQKDSSGSTNKAAISLPRRPSEKVPAPPPKTRSQKGSIGEVPEWWDGPEKGLPQSPEKPLPQPNQHERKPSVAAHENAKRFPRRTSSRNISLKDLDLGPRPPVPQPPQLEVRSRGVSHAPSDSASSEESSSSAYDGRSSRSTPPTSAGTSPTNEPFKTYRPFDKPLPSGPNVSRPGTSTGPPPEAHRKTPSLSQQNAPEESQQPLSPPQIRPVDEAPESPMDPAIQRGMFTPRRPSDSSALPEIQSVVQDAAMPPVPPVPSQEEQLKPVSRTRTGSVGKRPGTAGFTCRTCHSPFQTADFYVMDNHPYCAHHYHQMNGSLCRTCNYGIEGQYLETERRQKFHPQCFSCDTCRMPLRDDYFEVMGVVYCERHAFHAARQTGGPRGMMLAPGDPRRNPERRRTRLMMM</sequence>
<feature type="compositionally biased region" description="Basic residues" evidence="5">
    <location>
        <begin position="684"/>
        <end position="694"/>
    </location>
</feature>
<dbReference type="InterPro" id="IPR017351">
    <property type="entry name" value="PINCH-1-4-like"/>
</dbReference>
<dbReference type="PROSITE" id="PS00478">
    <property type="entry name" value="LIM_DOMAIN_1"/>
    <property type="match status" value="1"/>
</dbReference>
<evidence type="ECO:0000256" key="3">
    <source>
        <dbReference type="ARBA" id="ARBA00023038"/>
    </source>
</evidence>
<name>A0ABR3SG98_9PEZI</name>
<gene>
    <name evidence="7" type="ORF">SLS56_009812</name>
</gene>
<dbReference type="CDD" id="cd08368">
    <property type="entry name" value="LIM"/>
    <property type="match status" value="1"/>
</dbReference>
<feature type="region of interest" description="Disordered" evidence="5">
    <location>
        <begin position="670"/>
        <end position="694"/>
    </location>
</feature>
<evidence type="ECO:0000256" key="1">
    <source>
        <dbReference type="ARBA" id="ARBA00022723"/>
    </source>
</evidence>
<dbReference type="EMBL" id="JAJVDC020000174">
    <property type="protein sequence ID" value="KAL1620182.1"/>
    <property type="molecule type" value="Genomic_DNA"/>
</dbReference>
<evidence type="ECO:0000313" key="8">
    <source>
        <dbReference type="Proteomes" id="UP001521116"/>
    </source>
</evidence>
<dbReference type="Proteomes" id="UP001521116">
    <property type="component" value="Unassembled WGS sequence"/>
</dbReference>
<dbReference type="SUPFAM" id="SSF57716">
    <property type="entry name" value="Glucocorticoid receptor-like (DNA-binding domain)"/>
    <property type="match status" value="1"/>
</dbReference>
<feature type="compositionally biased region" description="Low complexity" evidence="5">
    <location>
        <begin position="221"/>
        <end position="234"/>
    </location>
</feature>
<dbReference type="PROSITE" id="PS50023">
    <property type="entry name" value="LIM_DOMAIN_2"/>
    <property type="match status" value="1"/>
</dbReference>
<evidence type="ECO:0000256" key="5">
    <source>
        <dbReference type="SAM" id="MobiDB-lite"/>
    </source>
</evidence>
<feature type="compositionally biased region" description="Basic and acidic residues" evidence="5">
    <location>
        <begin position="166"/>
        <end position="184"/>
    </location>
</feature>
<dbReference type="Pfam" id="PF00412">
    <property type="entry name" value="LIM"/>
    <property type="match status" value="2"/>
</dbReference>
<evidence type="ECO:0000313" key="7">
    <source>
        <dbReference type="EMBL" id="KAL1620182.1"/>
    </source>
</evidence>
<dbReference type="SMART" id="SM00132">
    <property type="entry name" value="LIM"/>
    <property type="match status" value="1"/>
</dbReference>
<evidence type="ECO:0000259" key="6">
    <source>
        <dbReference type="PROSITE" id="PS50023"/>
    </source>
</evidence>
<keyword evidence="3 4" id="KW-0440">LIM domain</keyword>
<feature type="domain" description="LIM zinc-binding" evidence="6">
    <location>
        <begin position="607"/>
        <end position="667"/>
    </location>
</feature>
<keyword evidence="2 4" id="KW-0862">Zinc</keyword>
<dbReference type="Gene3D" id="2.10.110.10">
    <property type="entry name" value="Cysteine Rich Protein"/>
    <property type="match status" value="2"/>
</dbReference>
<accession>A0ABR3SG98</accession>
<keyword evidence="1 4" id="KW-0479">Metal-binding</keyword>
<keyword evidence="8" id="KW-1185">Reference proteome</keyword>
<feature type="compositionally biased region" description="Polar residues" evidence="5">
    <location>
        <begin position="100"/>
        <end position="112"/>
    </location>
</feature>
<dbReference type="InterPro" id="IPR001781">
    <property type="entry name" value="Znf_LIM"/>
</dbReference>
<proteinExistence type="predicted"/>
<feature type="compositionally biased region" description="Low complexity" evidence="5">
    <location>
        <begin position="409"/>
        <end position="440"/>
    </location>
</feature>
<comment type="caution">
    <text evidence="7">The sequence shown here is derived from an EMBL/GenBank/DDBJ whole genome shotgun (WGS) entry which is preliminary data.</text>
</comment>
<dbReference type="PANTHER" id="PTHR24210:SF14">
    <property type="entry name" value="LIM ZINC-BINDING DOMAIN-CONTAINING PROTEIN"/>
    <property type="match status" value="1"/>
</dbReference>
<feature type="compositionally biased region" description="Polar residues" evidence="5">
    <location>
        <begin position="458"/>
        <end position="467"/>
    </location>
</feature>
<protein>
    <recommendedName>
        <fullName evidence="6">LIM zinc-binding domain-containing protein</fullName>
    </recommendedName>
</protein>
<evidence type="ECO:0000256" key="4">
    <source>
        <dbReference type="PROSITE-ProRule" id="PRU00125"/>
    </source>
</evidence>
<evidence type="ECO:0000256" key="2">
    <source>
        <dbReference type="ARBA" id="ARBA00022833"/>
    </source>
</evidence>